<keyword evidence="2" id="KW-1133">Transmembrane helix</keyword>
<gene>
    <name evidence="3" type="ORF">GGR89_002001</name>
</gene>
<evidence type="ECO:0000256" key="1">
    <source>
        <dbReference type="SAM" id="MobiDB-lite"/>
    </source>
</evidence>
<protein>
    <submittedName>
        <fullName evidence="3">Uncharacterized protein</fullName>
    </submittedName>
</protein>
<dbReference type="RefSeq" id="WP_125971929.1">
    <property type="nucleotide sequence ID" value="NZ_BAAADY010000006.1"/>
</dbReference>
<evidence type="ECO:0000256" key="2">
    <source>
        <dbReference type="SAM" id="Phobius"/>
    </source>
</evidence>
<evidence type="ECO:0000313" key="4">
    <source>
        <dbReference type="Proteomes" id="UP000531251"/>
    </source>
</evidence>
<evidence type="ECO:0000313" key="3">
    <source>
        <dbReference type="EMBL" id="NJB97686.1"/>
    </source>
</evidence>
<keyword evidence="2" id="KW-0812">Transmembrane</keyword>
<comment type="caution">
    <text evidence="3">The sequence shown here is derived from an EMBL/GenBank/DDBJ whole genome shotgun (WGS) entry which is preliminary data.</text>
</comment>
<name>A0A7X5Y1E4_9SPHN</name>
<accession>A0A7X5Y1E4</accession>
<feature type="transmembrane region" description="Helical" evidence="2">
    <location>
        <begin position="46"/>
        <end position="73"/>
    </location>
</feature>
<dbReference type="EMBL" id="JAATJB010000005">
    <property type="protein sequence ID" value="NJB97686.1"/>
    <property type="molecule type" value="Genomic_DNA"/>
</dbReference>
<dbReference type="Proteomes" id="UP000531251">
    <property type="component" value="Unassembled WGS sequence"/>
</dbReference>
<proteinExistence type="predicted"/>
<keyword evidence="4" id="KW-1185">Reference proteome</keyword>
<reference evidence="3 4" key="1">
    <citation type="submission" date="2020-03" db="EMBL/GenBank/DDBJ databases">
        <title>Genomic Encyclopedia of Type Strains, Phase IV (KMG-IV): sequencing the most valuable type-strain genomes for metagenomic binning, comparative biology and taxonomic classification.</title>
        <authorList>
            <person name="Goeker M."/>
        </authorList>
    </citation>
    <scope>NUCLEOTIDE SEQUENCE [LARGE SCALE GENOMIC DNA]</scope>
    <source>
        <strain evidence="3 4">DSM 7225</strain>
    </source>
</reference>
<keyword evidence="2" id="KW-0472">Membrane</keyword>
<sequence length="184" mass="19343">MTSDVGNSDPTPPPSLASRLGGWVRDRRRGLAMADRDVPQVPGRRWAMPVLAGLIAAGPFATLLGATVLAGAVERETRRMEALRAPRRIAEARREAAHVALSGAMMRPGPAALLDGVAAALPADAALVRAERSVDGALALEVSVSDPDALRSAVRRVPALAGLRDVRQQEGEGRTMVLLRQVAP</sequence>
<organism evidence="3 4">
    <name type="scientific">Sphingomonas trueperi</name>
    <dbReference type="NCBI Taxonomy" id="53317"/>
    <lineage>
        <taxon>Bacteria</taxon>
        <taxon>Pseudomonadati</taxon>
        <taxon>Pseudomonadota</taxon>
        <taxon>Alphaproteobacteria</taxon>
        <taxon>Sphingomonadales</taxon>
        <taxon>Sphingomonadaceae</taxon>
        <taxon>Sphingomonas</taxon>
    </lineage>
</organism>
<dbReference type="AlphaFoldDB" id="A0A7X5Y1E4"/>
<feature type="region of interest" description="Disordered" evidence="1">
    <location>
        <begin position="1"/>
        <end position="21"/>
    </location>
</feature>